<evidence type="ECO:0000256" key="6">
    <source>
        <dbReference type="ARBA" id="ARBA00022989"/>
    </source>
</evidence>
<comment type="caution">
    <text evidence="10">The sequence shown here is derived from an EMBL/GenBank/DDBJ whole genome shotgun (WGS) entry which is preliminary data.</text>
</comment>
<evidence type="ECO:0000256" key="8">
    <source>
        <dbReference type="PROSITE-ProRule" id="PRU00175"/>
    </source>
</evidence>
<dbReference type="InterPro" id="IPR001841">
    <property type="entry name" value="Znf_RING"/>
</dbReference>
<keyword evidence="4 8" id="KW-0863">Zinc-finger</keyword>
<evidence type="ECO:0000256" key="7">
    <source>
        <dbReference type="ARBA" id="ARBA00023136"/>
    </source>
</evidence>
<keyword evidence="7" id="KW-0472">Membrane</keyword>
<dbReference type="PANTHER" id="PTHR46539">
    <property type="entry name" value="E3 UBIQUITIN-PROTEIN LIGASE ATL42"/>
    <property type="match status" value="1"/>
</dbReference>
<evidence type="ECO:0000313" key="11">
    <source>
        <dbReference type="Proteomes" id="UP001177140"/>
    </source>
</evidence>
<dbReference type="InterPro" id="IPR013083">
    <property type="entry name" value="Znf_RING/FYVE/PHD"/>
</dbReference>
<organism evidence="10 11">
    <name type="scientific">Papaver nudicaule</name>
    <name type="common">Iceland poppy</name>
    <dbReference type="NCBI Taxonomy" id="74823"/>
    <lineage>
        <taxon>Eukaryota</taxon>
        <taxon>Viridiplantae</taxon>
        <taxon>Streptophyta</taxon>
        <taxon>Embryophyta</taxon>
        <taxon>Tracheophyta</taxon>
        <taxon>Spermatophyta</taxon>
        <taxon>Magnoliopsida</taxon>
        <taxon>Ranunculales</taxon>
        <taxon>Papaveraceae</taxon>
        <taxon>Papaveroideae</taxon>
        <taxon>Papaver</taxon>
    </lineage>
</organism>
<evidence type="ECO:0000256" key="1">
    <source>
        <dbReference type="ARBA" id="ARBA00004370"/>
    </source>
</evidence>
<dbReference type="CDD" id="cd16454">
    <property type="entry name" value="RING-H2_PA-TM-RING"/>
    <property type="match status" value="1"/>
</dbReference>
<keyword evidence="11" id="KW-1185">Reference proteome</keyword>
<dbReference type="Proteomes" id="UP001177140">
    <property type="component" value="Unassembled WGS sequence"/>
</dbReference>
<dbReference type="SMART" id="SM00184">
    <property type="entry name" value="RING"/>
    <property type="match status" value="1"/>
</dbReference>
<dbReference type="Pfam" id="PF13639">
    <property type="entry name" value="zf-RING_2"/>
    <property type="match status" value="1"/>
</dbReference>
<dbReference type="PROSITE" id="PS50089">
    <property type="entry name" value="ZF_RING_2"/>
    <property type="match status" value="1"/>
</dbReference>
<dbReference type="GO" id="GO:0016020">
    <property type="term" value="C:membrane"/>
    <property type="evidence" value="ECO:0007669"/>
    <property type="project" value="UniProtKB-SubCell"/>
</dbReference>
<evidence type="ECO:0000256" key="4">
    <source>
        <dbReference type="ARBA" id="ARBA00022771"/>
    </source>
</evidence>
<keyword evidence="6" id="KW-1133">Transmembrane helix</keyword>
<evidence type="ECO:0000313" key="10">
    <source>
        <dbReference type="EMBL" id="MCL7027073.1"/>
    </source>
</evidence>
<dbReference type="Gene3D" id="3.30.40.10">
    <property type="entry name" value="Zinc/RING finger domain, C3HC4 (zinc finger)"/>
    <property type="match status" value="1"/>
</dbReference>
<dbReference type="GO" id="GO:0008270">
    <property type="term" value="F:zinc ion binding"/>
    <property type="evidence" value="ECO:0007669"/>
    <property type="project" value="UniProtKB-KW"/>
</dbReference>
<keyword evidence="2" id="KW-0812">Transmembrane</keyword>
<evidence type="ECO:0000256" key="3">
    <source>
        <dbReference type="ARBA" id="ARBA00022723"/>
    </source>
</evidence>
<accession>A0AA41S634</accession>
<proteinExistence type="predicted"/>
<reference evidence="10" key="1">
    <citation type="submission" date="2022-03" db="EMBL/GenBank/DDBJ databases">
        <title>A functionally conserved STORR gene fusion in Papaver species that diverged 16.8 million years ago.</title>
        <authorList>
            <person name="Catania T."/>
        </authorList>
    </citation>
    <scope>NUCLEOTIDE SEQUENCE</scope>
    <source>
        <strain evidence="10">S-191538</strain>
    </source>
</reference>
<evidence type="ECO:0000259" key="9">
    <source>
        <dbReference type="PROSITE" id="PS50089"/>
    </source>
</evidence>
<protein>
    <recommendedName>
        <fullName evidence="9">RING-type domain-containing protein</fullName>
    </recommendedName>
</protein>
<evidence type="ECO:0000256" key="2">
    <source>
        <dbReference type="ARBA" id="ARBA00022692"/>
    </source>
</evidence>
<dbReference type="EMBL" id="JAJJMA010064114">
    <property type="protein sequence ID" value="MCL7027073.1"/>
    <property type="molecule type" value="Genomic_DNA"/>
</dbReference>
<feature type="domain" description="RING-type" evidence="9">
    <location>
        <begin position="65"/>
        <end position="106"/>
    </location>
</feature>
<keyword evidence="3" id="KW-0479">Metal-binding</keyword>
<dbReference type="SUPFAM" id="SSF57850">
    <property type="entry name" value="RING/U-box"/>
    <property type="match status" value="1"/>
</dbReference>
<keyword evidence="5" id="KW-0862">Zinc</keyword>
<dbReference type="AlphaFoldDB" id="A0AA41S634"/>
<dbReference type="PANTHER" id="PTHR46539:SF1">
    <property type="entry name" value="E3 UBIQUITIN-PROTEIN LIGASE ATL42"/>
    <property type="match status" value="1"/>
</dbReference>
<name>A0AA41S634_PAPNU</name>
<comment type="subcellular location">
    <subcellularLocation>
        <location evidence="1">Membrane</location>
    </subcellularLocation>
</comment>
<sequence>MVSDDMIELEDLLSPNISGVHEDGYHVTTEGGTEKVLDSKMIETLPKSTYSAVKNNKKVIESAVCPVCSEYYEDEDELRILPCNHAFHTECVDGWIVSHANCPYCRYNLLEAIVPESTLNLGHIVIDVRLVDDMYDGINLNNEMHPNQNRISRRLQI</sequence>
<evidence type="ECO:0000256" key="5">
    <source>
        <dbReference type="ARBA" id="ARBA00022833"/>
    </source>
</evidence>
<gene>
    <name evidence="10" type="ORF">MKW94_009176</name>
</gene>